<evidence type="ECO:0000259" key="10">
    <source>
        <dbReference type="Pfam" id="PF04290"/>
    </source>
</evidence>
<dbReference type="OrthoDB" id="4250245at2"/>
<evidence type="ECO:0000256" key="3">
    <source>
        <dbReference type="ARBA" id="ARBA00022475"/>
    </source>
</evidence>
<name>A0A4R1EZA5_9GAMM</name>
<dbReference type="AlphaFoldDB" id="A0A4R1EZA5"/>
<dbReference type="GO" id="GO:0005886">
    <property type="term" value="C:plasma membrane"/>
    <property type="evidence" value="ECO:0007669"/>
    <property type="project" value="UniProtKB-SubCell"/>
</dbReference>
<evidence type="ECO:0000256" key="8">
    <source>
        <dbReference type="ARBA" id="ARBA00038436"/>
    </source>
</evidence>
<evidence type="ECO:0000256" key="7">
    <source>
        <dbReference type="ARBA" id="ARBA00023136"/>
    </source>
</evidence>
<feature type="domain" description="Tripartite ATP-independent periplasmic transporters DctQ component" evidence="10">
    <location>
        <begin position="26"/>
        <end position="156"/>
    </location>
</feature>
<keyword evidence="2 9" id="KW-0813">Transport</keyword>
<evidence type="ECO:0000256" key="4">
    <source>
        <dbReference type="ARBA" id="ARBA00022519"/>
    </source>
</evidence>
<gene>
    <name evidence="11" type="ORF">EV695_1723</name>
</gene>
<evidence type="ECO:0000313" key="11">
    <source>
        <dbReference type="EMBL" id="TCJ87217.1"/>
    </source>
</evidence>
<organism evidence="11 12">
    <name type="scientific">Cocleimonas flava</name>
    <dbReference type="NCBI Taxonomy" id="634765"/>
    <lineage>
        <taxon>Bacteria</taxon>
        <taxon>Pseudomonadati</taxon>
        <taxon>Pseudomonadota</taxon>
        <taxon>Gammaproteobacteria</taxon>
        <taxon>Thiotrichales</taxon>
        <taxon>Thiotrichaceae</taxon>
        <taxon>Cocleimonas</taxon>
    </lineage>
</organism>
<evidence type="ECO:0000256" key="5">
    <source>
        <dbReference type="ARBA" id="ARBA00022692"/>
    </source>
</evidence>
<dbReference type="PANTHER" id="PTHR35011">
    <property type="entry name" value="2,3-DIKETO-L-GULONATE TRAP TRANSPORTER SMALL PERMEASE PROTEIN YIAM"/>
    <property type="match status" value="1"/>
</dbReference>
<dbReference type="InterPro" id="IPR055348">
    <property type="entry name" value="DctQ"/>
</dbReference>
<sequence>MLKLSRAIDFTAKSFFKIGVFSGAVMALLVLVSTLLRYVLGQPISFSDELAGLLFLTMAFTTFPHILNESGHISLDLLIKRMPSFLQKICAYFGMLVFITFAVVFTYQAWKYMGFSKQINSRTDVSGILLWPWMALMPLSMILCVIVEINKLFKHLFNNTMKEIKQ</sequence>
<keyword evidence="5 9" id="KW-0812">Transmembrane</keyword>
<evidence type="ECO:0000256" key="2">
    <source>
        <dbReference type="ARBA" id="ARBA00022448"/>
    </source>
</evidence>
<dbReference type="Proteomes" id="UP000294887">
    <property type="component" value="Unassembled WGS sequence"/>
</dbReference>
<dbReference type="GO" id="GO:0022857">
    <property type="term" value="F:transmembrane transporter activity"/>
    <property type="evidence" value="ECO:0007669"/>
    <property type="project" value="UniProtKB-UniRule"/>
</dbReference>
<evidence type="ECO:0000256" key="9">
    <source>
        <dbReference type="RuleBase" id="RU369079"/>
    </source>
</evidence>
<feature type="transmembrane region" description="Helical" evidence="9">
    <location>
        <begin position="89"/>
        <end position="110"/>
    </location>
</feature>
<dbReference type="InterPro" id="IPR007387">
    <property type="entry name" value="TRAP_DctQ"/>
</dbReference>
<keyword evidence="6 9" id="KW-1133">Transmembrane helix</keyword>
<evidence type="ECO:0000256" key="1">
    <source>
        <dbReference type="ARBA" id="ARBA00004429"/>
    </source>
</evidence>
<evidence type="ECO:0000256" key="6">
    <source>
        <dbReference type="ARBA" id="ARBA00022989"/>
    </source>
</evidence>
<evidence type="ECO:0000313" key="12">
    <source>
        <dbReference type="Proteomes" id="UP000294887"/>
    </source>
</evidence>
<feature type="transmembrane region" description="Helical" evidence="9">
    <location>
        <begin position="130"/>
        <end position="153"/>
    </location>
</feature>
<dbReference type="RefSeq" id="WP_131905510.1">
    <property type="nucleotide sequence ID" value="NZ_BAAAFU010000004.1"/>
</dbReference>
<feature type="transmembrane region" description="Helical" evidence="9">
    <location>
        <begin position="20"/>
        <end position="38"/>
    </location>
</feature>
<comment type="similarity">
    <text evidence="8 9">Belongs to the TRAP transporter small permease family.</text>
</comment>
<accession>A0A4R1EZA5</accession>
<dbReference type="PANTHER" id="PTHR35011:SF2">
    <property type="entry name" value="2,3-DIKETO-L-GULONATE TRAP TRANSPORTER SMALL PERMEASE PROTEIN YIAM"/>
    <property type="match status" value="1"/>
</dbReference>
<keyword evidence="7 9" id="KW-0472">Membrane</keyword>
<dbReference type="EMBL" id="SMFQ01000003">
    <property type="protein sequence ID" value="TCJ87217.1"/>
    <property type="molecule type" value="Genomic_DNA"/>
</dbReference>
<keyword evidence="3" id="KW-1003">Cell membrane</keyword>
<comment type="subunit">
    <text evidence="9">The complex comprises the extracytoplasmic solute receptor protein and the two transmembrane proteins.</text>
</comment>
<protein>
    <recommendedName>
        <fullName evidence="9">TRAP transporter small permease protein</fullName>
    </recommendedName>
</protein>
<keyword evidence="12" id="KW-1185">Reference proteome</keyword>
<dbReference type="GO" id="GO:0015740">
    <property type="term" value="P:C4-dicarboxylate transport"/>
    <property type="evidence" value="ECO:0007669"/>
    <property type="project" value="TreeGrafter"/>
</dbReference>
<reference evidence="11 12" key="1">
    <citation type="submission" date="2019-03" db="EMBL/GenBank/DDBJ databases">
        <title>Genomic Encyclopedia of Type Strains, Phase IV (KMG-IV): sequencing the most valuable type-strain genomes for metagenomic binning, comparative biology and taxonomic classification.</title>
        <authorList>
            <person name="Goeker M."/>
        </authorList>
    </citation>
    <scope>NUCLEOTIDE SEQUENCE [LARGE SCALE GENOMIC DNA]</scope>
    <source>
        <strain evidence="11 12">DSM 24830</strain>
    </source>
</reference>
<dbReference type="Pfam" id="PF04290">
    <property type="entry name" value="DctQ"/>
    <property type="match status" value="1"/>
</dbReference>
<comment type="function">
    <text evidence="9">Part of the tripartite ATP-independent periplasmic (TRAP) transport system.</text>
</comment>
<feature type="transmembrane region" description="Helical" evidence="9">
    <location>
        <begin position="50"/>
        <end position="68"/>
    </location>
</feature>
<keyword evidence="4 9" id="KW-0997">Cell inner membrane</keyword>
<proteinExistence type="inferred from homology"/>
<comment type="subcellular location">
    <subcellularLocation>
        <location evidence="1 9">Cell inner membrane</location>
        <topology evidence="1 9">Multi-pass membrane protein</topology>
    </subcellularLocation>
</comment>
<comment type="caution">
    <text evidence="11">The sequence shown here is derived from an EMBL/GenBank/DDBJ whole genome shotgun (WGS) entry which is preliminary data.</text>
</comment>